<evidence type="ECO:0000256" key="1">
    <source>
        <dbReference type="SAM" id="SignalP"/>
    </source>
</evidence>
<evidence type="ECO:0000313" key="4">
    <source>
        <dbReference type="Proteomes" id="UP001566132"/>
    </source>
</evidence>
<dbReference type="Pfam" id="PF00059">
    <property type="entry name" value="Lectin_C"/>
    <property type="match status" value="1"/>
</dbReference>
<organism evidence="3 4">
    <name type="scientific">Hypothenemus hampei</name>
    <name type="common">Coffee berry borer</name>
    <dbReference type="NCBI Taxonomy" id="57062"/>
    <lineage>
        <taxon>Eukaryota</taxon>
        <taxon>Metazoa</taxon>
        <taxon>Ecdysozoa</taxon>
        <taxon>Arthropoda</taxon>
        <taxon>Hexapoda</taxon>
        <taxon>Insecta</taxon>
        <taxon>Pterygota</taxon>
        <taxon>Neoptera</taxon>
        <taxon>Endopterygota</taxon>
        <taxon>Coleoptera</taxon>
        <taxon>Polyphaga</taxon>
        <taxon>Cucujiformia</taxon>
        <taxon>Curculionidae</taxon>
        <taxon>Scolytinae</taxon>
        <taxon>Hypothenemus</taxon>
    </lineage>
</organism>
<name>A0ABD1ETD1_HYPHA</name>
<reference evidence="3 4" key="1">
    <citation type="submission" date="2024-05" db="EMBL/GenBank/DDBJ databases">
        <title>Genetic variation in Jamaican populations of the coffee berry borer (Hypothenemus hampei).</title>
        <authorList>
            <person name="Errbii M."/>
            <person name="Myrie A."/>
        </authorList>
    </citation>
    <scope>NUCLEOTIDE SEQUENCE [LARGE SCALE GENOMIC DNA]</scope>
    <source>
        <strain evidence="3">JA-Hopewell-2020-01-JO</strain>
        <tissue evidence="3">Whole body</tissue>
    </source>
</reference>
<dbReference type="SMART" id="SM00034">
    <property type="entry name" value="CLECT"/>
    <property type="match status" value="1"/>
</dbReference>
<dbReference type="Proteomes" id="UP001566132">
    <property type="component" value="Unassembled WGS sequence"/>
</dbReference>
<feature type="chain" id="PRO_5044809441" description="C-type lectin domain-containing protein" evidence="1">
    <location>
        <begin position="17"/>
        <end position="154"/>
    </location>
</feature>
<evidence type="ECO:0000259" key="2">
    <source>
        <dbReference type="PROSITE" id="PS50041"/>
    </source>
</evidence>
<feature type="signal peptide" evidence="1">
    <location>
        <begin position="1"/>
        <end position="16"/>
    </location>
</feature>
<sequence length="154" mass="17678">MLRSLCFLVAATAAFADNDFQVDLSQSKYVLGTSKLTFMEAYVRCKHDGLTLAMERTSEETNELNAVIKSYSTLQSQPFFLGGFKITNPLFIEPQWLWYETFKPFNYTNWHPLTSNTSSCLVKQCNLGYACKWRTESCNSTYIYYICQALDSSD</sequence>
<evidence type="ECO:0000313" key="3">
    <source>
        <dbReference type="EMBL" id="KAL1502014.1"/>
    </source>
</evidence>
<dbReference type="EMBL" id="JBDJPC010000005">
    <property type="protein sequence ID" value="KAL1502014.1"/>
    <property type="molecule type" value="Genomic_DNA"/>
</dbReference>
<dbReference type="SUPFAM" id="SSF56436">
    <property type="entry name" value="C-type lectin-like"/>
    <property type="match status" value="1"/>
</dbReference>
<keyword evidence="1" id="KW-0732">Signal</keyword>
<gene>
    <name evidence="3" type="ORF">ABEB36_007227</name>
</gene>
<comment type="caution">
    <text evidence="3">The sequence shown here is derived from an EMBL/GenBank/DDBJ whole genome shotgun (WGS) entry which is preliminary data.</text>
</comment>
<dbReference type="CDD" id="cd00037">
    <property type="entry name" value="CLECT"/>
    <property type="match status" value="1"/>
</dbReference>
<dbReference type="InterPro" id="IPR016187">
    <property type="entry name" value="CTDL_fold"/>
</dbReference>
<accession>A0ABD1ETD1</accession>
<dbReference type="InterPro" id="IPR016186">
    <property type="entry name" value="C-type_lectin-like/link_sf"/>
</dbReference>
<feature type="domain" description="C-type lectin" evidence="2">
    <location>
        <begin position="24"/>
        <end position="144"/>
    </location>
</feature>
<dbReference type="Gene3D" id="3.10.100.10">
    <property type="entry name" value="Mannose-Binding Protein A, subunit A"/>
    <property type="match status" value="1"/>
</dbReference>
<dbReference type="PROSITE" id="PS50041">
    <property type="entry name" value="C_TYPE_LECTIN_2"/>
    <property type="match status" value="1"/>
</dbReference>
<proteinExistence type="predicted"/>
<dbReference type="InterPro" id="IPR001304">
    <property type="entry name" value="C-type_lectin-like"/>
</dbReference>
<dbReference type="AlphaFoldDB" id="A0ABD1ETD1"/>
<protein>
    <recommendedName>
        <fullName evidence="2">C-type lectin domain-containing protein</fullName>
    </recommendedName>
</protein>
<keyword evidence="4" id="KW-1185">Reference proteome</keyword>